<keyword evidence="6" id="KW-0418">Kinase</keyword>
<keyword evidence="5" id="KW-0547">Nucleotide-binding</keyword>
<dbReference type="AlphaFoldDB" id="A0A0R1ZG65"/>
<evidence type="ECO:0000256" key="8">
    <source>
        <dbReference type="ARBA" id="ARBA00022909"/>
    </source>
</evidence>
<comment type="caution">
    <text evidence="10">The sequence shown here is derived from an EMBL/GenBank/DDBJ whole genome shotgun (WGS) entry which is preliminary data.</text>
</comment>
<evidence type="ECO:0000256" key="1">
    <source>
        <dbReference type="ARBA" id="ARBA00000198"/>
    </source>
</evidence>
<reference evidence="10 11" key="1">
    <citation type="journal article" date="2015" name="Genome Announc.">
        <title>Expanding the biotechnology potential of lactobacilli through comparative genomics of 213 strains and associated genera.</title>
        <authorList>
            <person name="Sun Z."/>
            <person name="Harris H.M."/>
            <person name="McCann A."/>
            <person name="Guo C."/>
            <person name="Argimon S."/>
            <person name="Zhang W."/>
            <person name="Yang X."/>
            <person name="Jeffery I.B."/>
            <person name="Cooney J.C."/>
            <person name="Kagawa T.F."/>
            <person name="Liu W."/>
            <person name="Song Y."/>
            <person name="Salvetti E."/>
            <person name="Wrobel A."/>
            <person name="Rasinkangas P."/>
            <person name="Parkhill J."/>
            <person name="Rea M.C."/>
            <person name="O'Sullivan O."/>
            <person name="Ritari J."/>
            <person name="Douillard F.P."/>
            <person name="Paul Ross R."/>
            <person name="Yang R."/>
            <person name="Briner A.E."/>
            <person name="Felis G.E."/>
            <person name="de Vos W.M."/>
            <person name="Barrangou R."/>
            <person name="Klaenhammer T.R."/>
            <person name="Caufield P.W."/>
            <person name="Cui Y."/>
            <person name="Zhang H."/>
            <person name="O'Toole P.W."/>
        </authorList>
    </citation>
    <scope>NUCLEOTIDE SEQUENCE [LARGE SCALE GENOMIC DNA]</scope>
    <source>
        <strain evidence="10 11">DSM 20653</strain>
    </source>
</reference>
<comment type="catalytic activity">
    <reaction evidence="1">
        <text>6-hydroxymethyl-7,8-dihydropterin + ATP = (7,8-dihydropterin-6-yl)methyl diphosphate + AMP + H(+)</text>
        <dbReference type="Rhea" id="RHEA:11412"/>
        <dbReference type="ChEBI" id="CHEBI:15378"/>
        <dbReference type="ChEBI" id="CHEBI:30616"/>
        <dbReference type="ChEBI" id="CHEBI:44841"/>
        <dbReference type="ChEBI" id="CHEBI:72950"/>
        <dbReference type="ChEBI" id="CHEBI:456215"/>
        <dbReference type="EC" id="2.7.6.3"/>
    </reaction>
</comment>
<dbReference type="GO" id="GO:0016787">
    <property type="term" value="F:hydrolase activity"/>
    <property type="evidence" value="ECO:0007669"/>
    <property type="project" value="UniProtKB-KW"/>
</dbReference>
<evidence type="ECO:0000256" key="4">
    <source>
        <dbReference type="ARBA" id="ARBA00022679"/>
    </source>
</evidence>
<dbReference type="EC" id="2.7.6.3" evidence="3"/>
<dbReference type="Gene3D" id="3.30.70.560">
    <property type="entry name" value="7,8-Dihydro-6-hydroxymethylpterin-pyrophosphokinase HPPK"/>
    <property type="match status" value="1"/>
</dbReference>
<keyword evidence="4" id="KW-0808">Transferase</keyword>
<organism evidence="10 11">
    <name type="scientific">Ligilactobacillus araffinosus DSM 20653</name>
    <dbReference type="NCBI Taxonomy" id="1423820"/>
    <lineage>
        <taxon>Bacteria</taxon>
        <taxon>Bacillati</taxon>
        <taxon>Bacillota</taxon>
        <taxon>Bacilli</taxon>
        <taxon>Lactobacillales</taxon>
        <taxon>Lactobacillaceae</taxon>
        <taxon>Ligilactobacillus</taxon>
    </lineage>
</organism>
<dbReference type="PANTHER" id="PTHR43071:SF1">
    <property type="entry name" value="2-AMINO-4-HYDROXY-6-HYDROXYMETHYLDIHYDROPTERIDINE PYROPHOSPHOKINASE"/>
    <property type="match status" value="1"/>
</dbReference>
<dbReference type="EMBL" id="AYYZ01000029">
    <property type="protein sequence ID" value="KRM52052.1"/>
    <property type="molecule type" value="Genomic_DNA"/>
</dbReference>
<evidence type="ECO:0000256" key="2">
    <source>
        <dbReference type="ARBA" id="ARBA00005051"/>
    </source>
</evidence>
<comment type="pathway">
    <text evidence="2">Cofactor biosynthesis; tetrahydrofolate biosynthesis; 2-amino-4-hydroxy-6-hydroxymethyl-7,8-dihydropteridine diphosphate from 7,8-dihydroneopterin triphosphate: step 4/4.</text>
</comment>
<feature type="domain" description="7,8-dihydro-6-hydroxymethylpterin-pyrophosphokinase" evidence="9">
    <location>
        <begin position="91"/>
        <end position="102"/>
    </location>
</feature>
<keyword evidence="11" id="KW-1185">Reference proteome</keyword>
<keyword evidence="7" id="KW-0067">ATP-binding</keyword>
<accession>A0A0R1ZG65</accession>
<sequence length="167" mass="19316">MKEINIVYLSLGTNLGNKVLNLKKIIKAFEDDPQIEILKKSSVFETSPVGGIEQDNFYNMVIKICTTYSPNELLKVIHLIEKQLKRIRNIRWGPRTADIDMLTFNNQEISTSCLKIPHPEMLNRLFVLKPLLEITHSAFYSYEKLKQAEKKILQNDDQKIINKGALK</sequence>
<keyword evidence="8" id="KW-0289">Folate biosynthesis</keyword>
<dbReference type="STRING" id="1423820.FC64_GL001249"/>
<gene>
    <name evidence="10" type="ORF">FC64_GL001249</name>
</gene>
<dbReference type="PROSITE" id="PS00794">
    <property type="entry name" value="HPPK"/>
    <property type="match status" value="1"/>
</dbReference>
<dbReference type="GO" id="GO:0016301">
    <property type="term" value="F:kinase activity"/>
    <property type="evidence" value="ECO:0007669"/>
    <property type="project" value="UniProtKB-KW"/>
</dbReference>
<dbReference type="CDD" id="cd00483">
    <property type="entry name" value="HPPK"/>
    <property type="match status" value="1"/>
</dbReference>
<evidence type="ECO:0000256" key="6">
    <source>
        <dbReference type="ARBA" id="ARBA00022777"/>
    </source>
</evidence>
<dbReference type="Proteomes" id="UP000051291">
    <property type="component" value="Unassembled WGS sequence"/>
</dbReference>
<dbReference type="GO" id="GO:0046654">
    <property type="term" value="P:tetrahydrofolate biosynthetic process"/>
    <property type="evidence" value="ECO:0007669"/>
    <property type="project" value="UniProtKB-UniPathway"/>
</dbReference>
<proteinExistence type="predicted"/>
<dbReference type="Pfam" id="PF01288">
    <property type="entry name" value="HPPK"/>
    <property type="match status" value="1"/>
</dbReference>
<dbReference type="InterPro" id="IPR035907">
    <property type="entry name" value="Hppk_sf"/>
</dbReference>
<dbReference type="GO" id="GO:0003848">
    <property type="term" value="F:2-amino-4-hydroxy-6-hydroxymethyldihydropteridine diphosphokinase activity"/>
    <property type="evidence" value="ECO:0007669"/>
    <property type="project" value="UniProtKB-EC"/>
</dbReference>
<evidence type="ECO:0000256" key="5">
    <source>
        <dbReference type="ARBA" id="ARBA00022741"/>
    </source>
</evidence>
<evidence type="ECO:0000313" key="10">
    <source>
        <dbReference type="EMBL" id="KRM52052.1"/>
    </source>
</evidence>
<name>A0A0R1ZG65_9LACO</name>
<dbReference type="GO" id="GO:0046656">
    <property type="term" value="P:folic acid biosynthetic process"/>
    <property type="evidence" value="ECO:0007669"/>
    <property type="project" value="UniProtKB-KW"/>
</dbReference>
<keyword evidence="10" id="KW-0378">Hydrolase</keyword>
<dbReference type="GO" id="GO:0005524">
    <property type="term" value="F:ATP binding"/>
    <property type="evidence" value="ECO:0007669"/>
    <property type="project" value="UniProtKB-KW"/>
</dbReference>
<dbReference type="SUPFAM" id="SSF55083">
    <property type="entry name" value="6-hydroxymethyl-7,8-dihydropterin pyrophosphokinase, HPPK"/>
    <property type="match status" value="1"/>
</dbReference>
<evidence type="ECO:0000259" key="9">
    <source>
        <dbReference type="PROSITE" id="PS00794"/>
    </source>
</evidence>
<evidence type="ECO:0000256" key="7">
    <source>
        <dbReference type="ARBA" id="ARBA00022840"/>
    </source>
</evidence>
<protein>
    <recommendedName>
        <fullName evidence="3">2-amino-4-hydroxy-6-hydroxymethyldihydropteridine diphosphokinase</fullName>
        <ecNumber evidence="3">2.7.6.3</ecNumber>
    </recommendedName>
</protein>
<evidence type="ECO:0000256" key="3">
    <source>
        <dbReference type="ARBA" id="ARBA00013253"/>
    </source>
</evidence>
<dbReference type="PATRIC" id="fig|1423820.4.peg.1275"/>
<evidence type="ECO:0000313" key="11">
    <source>
        <dbReference type="Proteomes" id="UP000051291"/>
    </source>
</evidence>
<dbReference type="UniPathway" id="UPA00077">
    <property type="reaction ID" value="UER00155"/>
</dbReference>
<dbReference type="InterPro" id="IPR000550">
    <property type="entry name" value="Hppk"/>
</dbReference>
<dbReference type="NCBIfam" id="TIGR01498">
    <property type="entry name" value="folK"/>
    <property type="match status" value="1"/>
</dbReference>
<dbReference type="PANTHER" id="PTHR43071">
    <property type="entry name" value="2-AMINO-4-HYDROXY-6-HYDROXYMETHYLDIHYDROPTERIDINE PYROPHOSPHOKINASE"/>
    <property type="match status" value="1"/>
</dbReference>